<dbReference type="Gene3D" id="1.10.3210.10">
    <property type="entry name" value="Hypothetical protein af1432"/>
    <property type="match status" value="1"/>
</dbReference>
<dbReference type="InterPro" id="IPR006674">
    <property type="entry name" value="HD_domain"/>
</dbReference>
<evidence type="ECO:0000313" key="4">
    <source>
        <dbReference type="Proteomes" id="UP000516305"/>
    </source>
</evidence>
<gene>
    <name evidence="3" type="ORF">H4K34_01325</name>
</gene>
<proteinExistence type="predicted"/>
<feature type="transmembrane region" description="Helical" evidence="1">
    <location>
        <begin position="360"/>
        <end position="376"/>
    </location>
</feature>
<sequence>MRKLLLIIQNYQTQISTALLFLGAMIIVVYLSPREAKFKYEFQKAKPWQHENLLAPFDFAIQKSETEIAKEKRDLSEQKTLFLKFKEEAEALALSKYEGEFEPAWEQALKAGRFSFILEEGDTSFWHDNMLEAGKSTLITVFKKGVLQPLEDEPLAQSYGEVLLLRGQVTEQVEWAQFYSINEADHAVRERLKDRYPAAVSSFLAARVASSLRYNIVFDKETTEKYLENQLNNILATRGMVEEGELIIAKGNLVDQDRFNKLKSLQEVYEGSLSGDDSYFGLLSGQILLAGILFFALFAYLRQFERLVLEDISRLTFILLNILIMVLAAYFIGRFQEEYIFLVPFAILPMVMRSFFDIRLALFVHTVTILIIGFQVPNSFQFVFLQFIAGVFSVLLVNNLYKRRDLFITAGKITGVYAISYFSLAILQEGSIWEINYRVFSFFMVNGLLTLVSFPLIYFQERLFGLVSEISLLELSDTNNPLLRELAETAPGTFQHVLQVANLTENACLAIGGNALLARTGALYHDIGKMQSPMYFIENQSTGINPHDELSFEESAEIIIGHVSAGITMAKQHRLPDILIDFIRTHHGTSTVMYFYRQYIKDFPSDEKALDKFTYPGPKPFSKETAVLMMADTVEAASRSISNPDHDKIDQLVERLIDSQIQSGQFENAPITLREIRTVKKIFKKMLMNIYHVRIKYPD</sequence>
<dbReference type="AlphaFoldDB" id="A0A7H0VFL5"/>
<feature type="transmembrane region" description="Helical" evidence="1">
    <location>
        <begin position="12"/>
        <end position="31"/>
    </location>
</feature>
<evidence type="ECO:0000256" key="1">
    <source>
        <dbReference type="SAM" id="Phobius"/>
    </source>
</evidence>
<feature type="transmembrane region" description="Helical" evidence="1">
    <location>
        <begin position="413"/>
        <end position="433"/>
    </location>
</feature>
<dbReference type="Pfam" id="PF07698">
    <property type="entry name" value="7TM-7TMR_HD"/>
    <property type="match status" value="1"/>
</dbReference>
<keyword evidence="4" id="KW-1185">Reference proteome</keyword>
<protein>
    <submittedName>
        <fullName evidence="3">HDIG domain-containing protein</fullName>
    </submittedName>
</protein>
<dbReference type="PANTHER" id="PTHR36442">
    <property type="entry name" value="CYCLIC-DI-AMP PHOSPHODIESTERASE PGPH"/>
    <property type="match status" value="1"/>
</dbReference>
<dbReference type="CDD" id="cd00077">
    <property type="entry name" value="HDc"/>
    <property type="match status" value="1"/>
</dbReference>
<dbReference type="Pfam" id="PF01966">
    <property type="entry name" value="HD"/>
    <property type="match status" value="1"/>
</dbReference>
<keyword evidence="1" id="KW-0812">Transmembrane</keyword>
<dbReference type="InterPro" id="IPR006675">
    <property type="entry name" value="HDIG_dom"/>
</dbReference>
<dbReference type="SMART" id="SM00471">
    <property type="entry name" value="HDc"/>
    <property type="match status" value="1"/>
</dbReference>
<dbReference type="PANTHER" id="PTHR36442:SF1">
    <property type="entry name" value="CYCLIC-DI-AMP PHOSPHODIESTERASE PGPH"/>
    <property type="match status" value="1"/>
</dbReference>
<dbReference type="KEGG" id="chyd:H4K34_01325"/>
<dbReference type="InterPro" id="IPR011624">
    <property type="entry name" value="Metal-dep_PHydrolase_7TM_extra"/>
</dbReference>
<dbReference type="RefSeq" id="WP_210759040.1">
    <property type="nucleotide sequence ID" value="NZ_CP060139.1"/>
</dbReference>
<dbReference type="InterPro" id="IPR011621">
    <property type="entry name" value="Metal-dep_PHydrolase_7TM_intra"/>
</dbReference>
<dbReference type="SUPFAM" id="SSF109604">
    <property type="entry name" value="HD-domain/PDEase-like"/>
    <property type="match status" value="1"/>
</dbReference>
<dbReference type="NCBIfam" id="TIGR00277">
    <property type="entry name" value="HDIG"/>
    <property type="match status" value="1"/>
</dbReference>
<name>A0A7H0VFL5_9FLAO</name>
<dbReference type="Proteomes" id="UP000516305">
    <property type="component" value="Chromosome"/>
</dbReference>
<evidence type="ECO:0000313" key="3">
    <source>
        <dbReference type="EMBL" id="QNR24513.1"/>
    </source>
</evidence>
<feature type="transmembrane region" description="Helical" evidence="1">
    <location>
        <begin position="439"/>
        <end position="459"/>
    </location>
</feature>
<keyword evidence="1" id="KW-0472">Membrane</keyword>
<feature type="transmembrane region" description="Helical" evidence="1">
    <location>
        <begin position="382"/>
        <end position="401"/>
    </location>
</feature>
<feature type="transmembrane region" description="Helical" evidence="1">
    <location>
        <begin position="279"/>
        <end position="300"/>
    </location>
</feature>
<dbReference type="InterPro" id="IPR052722">
    <property type="entry name" value="PgpH_phosphodiesterase"/>
</dbReference>
<dbReference type="EMBL" id="CP060139">
    <property type="protein sequence ID" value="QNR24513.1"/>
    <property type="molecule type" value="Genomic_DNA"/>
</dbReference>
<evidence type="ECO:0000259" key="2">
    <source>
        <dbReference type="SMART" id="SM00471"/>
    </source>
</evidence>
<organism evidence="3 4">
    <name type="scientific">Croceimicrobium hydrocarbonivorans</name>
    <dbReference type="NCBI Taxonomy" id="2761580"/>
    <lineage>
        <taxon>Bacteria</taxon>
        <taxon>Pseudomonadati</taxon>
        <taxon>Bacteroidota</taxon>
        <taxon>Flavobacteriia</taxon>
        <taxon>Flavobacteriales</taxon>
        <taxon>Owenweeksiaceae</taxon>
        <taxon>Croceimicrobium</taxon>
    </lineage>
</organism>
<accession>A0A7H0VFL5</accession>
<reference evidence="3 4" key="1">
    <citation type="submission" date="2020-08" db="EMBL/GenBank/DDBJ databases">
        <title>Croceimicrobium hydrocarbonivorans gen. nov., sp. nov., a novel marine bacterium isolated from a bacterial consortium that degrades polyethylene terephthalate.</title>
        <authorList>
            <person name="Liu R."/>
        </authorList>
    </citation>
    <scope>NUCLEOTIDE SEQUENCE [LARGE SCALE GENOMIC DNA]</scope>
    <source>
        <strain evidence="3 4">A20-9</strain>
    </source>
</reference>
<feature type="domain" description="HD/PDEase" evidence="2">
    <location>
        <begin position="489"/>
        <end position="646"/>
    </location>
</feature>
<dbReference type="Pfam" id="PF07697">
    <property type="entry name" value="7TMR-HDED"/>
    <property type="match status" value="1"/>
</dbReference>
<keyword evidence="1" id="KW-1133">Transmembrane helix</keyword>
<dbReference type="InterPro" id="IPR003607">
    <property type="entry name" value="HD/PDEase_dom"/>
</dbReference>
<feature type="transmembrane region" description="Helical" evidence="1">
    <location>
        <begin position="312"/>
        <end position="333"/>
    </location>
</feature>